<evidence type="ECO:0000256" key="1">
    <source>
        <dbReference type="SAM" id="MobiDB-lite"/>
    </source>
</evidence>
<feature type="compositionally biased region" description="Low complexity" evidence="1">
    <location>
        <begin position="332"/>
        <end position="353"/>
    </location>
</feature>
<evidence type="ECO:0000313" key="4">
    <source>
        <dbReference type="Proteomes" id="UP000054561"/>
    </source>
</evidence>
<dbReference type="EMBL" id="KQ001662">
    <property type="protein sequence ID" value="KJP88328.1"/>
    <property type="molecule type" value="Genomic_DNA"/>
</dbReference>
<sequence length="646" mass="73495">MTTPYDTEIANFVTAWESFLWKRNRTNADEYLKVLFQQVDKILSDLIKKIGHPSGLITGFCGSIYHREGEGACISRCREIANIVLYMRGYEYKKGQNQWQRRSIQKNREATFKEYLKCTVATEVLLRLYGRNTDHRNIIKEISDTLETGEETSGQKFERAACENINFGKVIFQSGSTGKGIQSRLEELSKHWAPLNVGRRYRASGKCAWQDTALDAEKEEQSTTRECGTRQGGDVNEDAETRNIMEWINVDPTGRVRTLLANIKKSKGSAGICDIEQKIKEKVEDTVKQVTTQAKARDEAADSGKAPQGKPPSDGPGAKVAKPAPAKPAPAKPVAAKPVATKETTSSGTTSTTMRAKTEREECLGKKISEWKPRAIYVGHQYTEKDWEPVKKVLEEFIAHLRDNTDNFDALGANCDNKSWNDMNDVTYYKAQRVPDMMRCRIMSGALWFANQPGHNEDVNRLRCEVAHVLGHLLKTKYCERKTPFTRGTEYAWQTFKNMQSQGQSGHGALQGPVMDGTCTMCGYVGHTRNITAINWKIAEWLLYNAGIMEEIQKMERDWPCEQYWEKYIQENAKEGERDISKILTQPGIQNMKQAQKEIREGAKKVFEKAKEEGQREINERTGKNINSKYTTTPEYEYTTEYAWPI</sequence>
<dbReference type="Pfam" id="PF12887">
    <property type="entry name" value="SICA_alpha"/>
    <property type="match status" value="1"/>
</dbReference>
<name>A0A0D9QN25_PLAFR</name>
<feature type="domain" description="Schizont-infected cell agglutination extracellular alpha" evidence="2">
    <location>
        <begin position="12"/>
        <end position="174"/>
    </location>
</feature>
<evidence type="ECO:0000259" key="2">
    <source>
        <dbReference type="Pfam" id="PF12887"/>
    </source>
</evidence>
<dbReference type="InterPro" id="IPR024290">
    <property type="entry name" value="SICA_extracell_a"/>
</dbReference>
<evidence type="ECO:0000313" key="3">
    <source>
        <dbReference type="EMBL" id="KJP88328.1"/>
    </source>
</evidence>
<feature type="region of interest" description="Disordered" evidence="1">
    <location>
        <begin position="214"/>
        <end position="240"/>
    </location>
</feature>
<gene>
    <name evidence="3" type="ORF">AK88_01944</name>
</gene>
<dbReference type="GeneID" id="24267258"/>
<dbReference type="Proteomes" id="UP000054561">
    <property type="component" value="Unassembled WGS sequence"/>
</dbReference>
<proteinExistence type="predicted"/>
<accession>A0A0D9QN25</accession>
<protein>
    <recommendedName>
        <fullName evidence="2">Schizont-infected cell agglutination extracellular alpha domain-containing protein</fullName>
    </recommendedName>
</protein>
<organism evidence="3 4">
    <name type="scientific">Plasmodium fragile</name>
    <dbReference type="NCBI Taxonomy" id="5857"/>
    <lineage>
        <taxon>Eukaryota</taxon>
        <taxon>Sar</taxon>
        <taxon>Alveolata</taxon>
        <taxon>Apicomplexa</taxon>
        <taxon>Aconoidasida</taxon>
        <taxon>Haemosporida</taxon>
        <taxon>Plasmodiidae</taxon>
        <taxon>Plasmodium</taxon>
        <taxon>Plasmodium (Plasmodium)</taxon>
    </lineage>
</organism>
<dbReference type="RefSeq" id="XP_012335002.1">
    <property type="nucleotide sequence ID" value="XM_012479579.1"/>
</dbReference>
<feature type="region of interest" description="Disordered" evidence="1">
    <location>
        <begin position="290"/>
        <end position="361"/>
    </location>
</feature>
<dbReference type="VEuPathDB" id="PlasmoDB:AK88_01944"/>
<keyword evidence="4" id="KW-1185">Reference proteome</keyword>
<reference evidence="3 4" key="1">
    <citation type="submission" date="2014-03" db="EMBL/GenBank/DDBJ databases">
        <title>The Genome Sequence of Plasmodium fragile nilgiri.</title>
        <authorList>
            <consortium name="The Broad Institute Genomics Platform"/>
            <consortium name="The Broad Institute Genome Sequencing Center for Infectious Disease"/>
            <person name="Neafsey D."/>
            <person name="Duraisingh M."/>
            <person name="Young S.K."/>
            <person name="Zeng Q."/>
            <person name="Gargeya S."/>
            <person name="Abouelleil A."/>
            <person name="Alvarado L."/>
            <person name="Chapman S.B."/>
            <person name="Gainer-Dewar J."/>
            <person name="Goldberg J."/>
            <person name="Griggs A."/>
            <person name="Gujja S."/>
            <person name="Hansen M."/>
            <person name="Howarth C."/>
            <person name="Imamovic A."/>
            <person name="Larimer J."/>
            <person name="Pearson M."/>
            <person name="Poon T.W."/>
            <person name="Priest M."/>
            <person name="Roberts A."/>
            <person name="Saif S."/>
            <person name="Shea T."/>
            <person name="Sykes S."/>
            <person name="Wortman J."/>
            <person name="Nusbaum C."/>
            <person name="Birren B."/>
        </authorList>
    </citation>
    <scope>NUCLEOTIDE SEQUENCE [LARGE SCALE GENOMIC DNA]</scope>
    <source>
        <strain evidence="4">nilgiri</strain>
    </source>
</reference>
<dbReference type="AlphaFoldDB" id="A0A0D9QN25"/>